<evidence type="ECO:0000313" key="3">
    <source>
        <dbReference type="Proteomes" id="UP000297907"/>
    </source>
</evidence>
<sequence>MLDSRLWPGADGATRNTTTVETTEDAANSVTDAANLAYKLSSELESVVRAVPGVDNLYPTEPIAATIVGAIVDALTQRERTSNLVTVTMGEAGINVSVAFRALNSEPATKVCRLVYNSIALVLDARSITPIDSVHVTVASIG</sequence>
<organism evidence="2 3">
    <name type="scientific">Cryobacterium adonitolivorans</name>
    <dbReference type="NCBI Taxonomy" id="1259189"/>
    <lineage>
        <taxon>Bacteria</taxon>
        <taxon>Bacillati</taxon>
        <taxon>Actinomycetota</taxon>
        <taxon>Actinomycetes</taxon>
        <taxon>Micrococcales</taxon>
        <taxon>Microbacteriaceae</taxon>
        <taxon>Cryobacterium</taxon>
    </lineage>
</organism>
<evidence type="ECO:0000313" key="2">
    <source>
        <dbReference type="EMBL" id="TFC00998.1"/>
    </source>
</evidence>
<reference evidence="2 3" key="1">
    <citation type="submission" date="2019-03" db="EMBL/GenBank/DDBJ databases">
        <title>Genomics of glacier-inhabiting Cryobacterium strains.</title>
        <authorList>
            <person name="Liu Q."/>
            <person name="Xin Y.-H."/>
        </authorList>
    </citation>
    <scope>NUCLEOTIDE SEQUENCE [LARGE SCALE GENOMIC DNA]</scope>
    <source>
        <strain evidence="2 3">RHLS22-1</strain>
    </source>
</reference>
<dbReference type="AlphaFoldDB" id="A0A4R8W5D6"/>
<comment type="caution">
    <text evidence="2">The sequence shown here is derived from an EMBL/GenBank/DDBJ whole genome shotgun (WGS) entry which is preliminary data.</text>
</comment>
<evidence type="ECO:0000256" key="1">
    <source>
        <dbReference type="SAM" id="MobiDB-lite"/>
    </source>
</evidence>
<accession>A0A4R8W5D6</accession>
<keyword evidence="3" id="KW-1185">Reference proteome</keyword>
<gene>
    <name evidence="2" type="ORF">E3O42_10945</name>
</gene>
<dbReference type="RefSeq" id="WP_134453978.1">
    <property type="nucleotide sequence ID" value="NZ_SOFL01000036.1"/>
</dbReference>
<feature type="region of interest" description="Disordered" evidence="1">
    <location>
        <begin position="1"/>
        <end position="24"/>
    </location>
</feature>
<name>A0A4R8W5D6_9MICO</name>
<proteinExistence type="predicted"/>
<dbReference type="OrthoDB" id="5124279at2"/>
<dbReference type="EMBL" id="SOFL01000036">
    <property type="protein sequence ID" value="TFC00998.1"/>
    <property type="molecule type" value="Genomic_DNA"/>
</dbReference>
<dbReference type="Proteomes" id="UP000297907">
    <property type="component" value="Unassembled WGS sequence"/>
</dbReference>
<protein>
    <submittedName>
        <fullName evidence="2">Uncharacterized protein</fullName>
    </submittedName>
</protein>